<evidence type="ECO:0000256" key="6">
    <source>
        <dbReference type="ARBA" id="ARBA00022840"/>
    </source>
</evidence>
<comment type="subcellular location">
    <subcellularLocation>
        <location evidence="1 9">Cytoplasm</location>
    </subcellularLocation>
</comment>
<dbReference type="InterPro" id="IPR007214">
    <property type="entry name" value="YbaK/aa-tRNA-synth-assoc-dom"/>
</dbReference>
<feature type="binding site" evidence="9">
    <location>
        <begin position="208"/>
        <end position="210"/>
    </location>
    <ligand>
        <name>ATP</name>
        <dbReference type="ChEBI" id="CHEBI:30616"/>
    </ligand>
</feature>
<organism evidence="11 12">
    <name type="scientific">Candidatus Dojkabacteria bacterium</name>
    <dbReference type="NCBI Taxonomy" id="2099670"/>
    <lineage>
        <taxon>Bacteria</taxon>
        <taxon>Candidatus Dojkabacteria</taxon>
    </lineage>
</organism>
<reference evidence="11" key="1">
    <citation type="submission" date="2020-04" db="EMBL/GenBank/DDBJ databases">
        <authorList>
            <person name="Zhang T."/>
        </authorList>
    </citation>
    <scope>NUCLEOTIDE SEQUENCE</scope>
    <source>
        <strain evidence="11">HKST-UBA14</strain>
    </source>
</reference>
<dbReference type="GO" id="GO:0004815">
    <property type="term" value="F:aspartate-tRNA ligase activity"/>
    <property type="evidence" value="ECO:0007669"/>
    <property type="project" value="UniProtKB-UniRule"/>
</dbReference>
<dbReference type="NCBIfam" id="NF003483">
    <property type="entry name" value="PRK05159.1"/>
    <property type="match status" value="1"/>
</dbReference>
<keyword evidence="6 9" id="KW-0067">ATP-binding</keyword>
<comment type="catalytic activity">
    <reaction evidence="9">
        <text>tRNA(Asp) + L-aspartate + ATP = L-aspartyl-tRNA(Asp) + AMP + diphosphate</text>
        <dbReference type="Rhea" id="RHEA:19649"/>
        <dbReference type="Rhea" id="RHEA-COMP:9660"/>
        <dbReference type="Rhea" id="RHEA-COMP:9678"/>
        <dbReference type="ChEBI" id="CHEBI:29991"/>
        <dbReference type="ChEBI" id="CHEBI:30616"/>
        <dbReference type="ChEBI" id="CHEBI:33019"/>
        <dbReference type="ChEBI" id="CHEBI:78442"/>
        <dbReference type="ChEBI" id="CHEBI:78516"/>
        <dbReference type="ChEBI" id="CHEBI:456215"/>
        <dbReference type="EC" id="6.1.1.12"/>
    </reaction>
</comment>
<dbReference type="InterPro" id="IPR036754">
    <property type="entry name" value="YbaK/aa-tRNA-synt-asso_dom_sf"/>
</dbReference>
<dbReference type="SUPFAM" id="SSF55826">
    <property type="entry name" value="YbaK/ProRS associated domain"/>
    <property type="match status" value="1"/>
</dbReference>
<evidence type="ECO:0000313" key="12">
    <source>
        <dbReference type="Proteomes" id="UP000783287"/>
    </source>
</evidence>
<evidence type="ECO:0000256" key="7">
    <source>
        <dbReference type="ARBA" id="ARBA00022917"/>
    </source>
</evidence>
<comment type="function">
    <text evidence="9">Catalyzes the attachment of L-aspartate to tRNA(Asp) in a two-step reaction: L-aspartate is first activated by ATP to form Asp-AMP and then transferred to the acceptor end of tRNA(Asp).</text>
</comment>
<feature type="binding site" evidence="9">
    <location>
        <begin position="406"/>
        <end position="409"/>
    </location>
    <ligand>
        <name>ATP</name>
        <dbReference type="ChEBI" id="CHEBI:30616"/>
    </ligand>
</feature>
<evidence type="ECO:0000259" key="10">
    <source>
        <dbReference type="PROSITE" id="PS50862"/>
    </source>
</evidence>
<protein>
    <recommendedName>
        <fullName evidence="9">Aspartate--tRNA ligase</fullName>
        <ecNumber evidence="9">6.1.1.12</ecNumber>
    </recommendedName>
    <alternativeName>
        <fullName evidence="9">Aspartyl-tRNA synthetase</fullName>
        <shortName evidence="9">AspRS</shortName>
    </alternativeName>
</protein>
<keyword evidence="4 9" id="KW-0436">Ligase</keyword>
<dbReference type="PANTHER" id="PTHR43450">
    <property type="entry name" value="ASPARTYL-TRNA SYNTHETASE"/>
    <property type="match status" value="1"/>
</dbReference>
<dbReference type="GO" id="GO:0006422">
    <property type="term" value="P:aspartyl-tRNA aminoacylation"/>
    <property type="evidence" value="ECO:0007669"/>
    <property type="project" value="UniProtKB-UniRule"/>
</dbReference>
<dbReference type="SUPFAM" id="SSF55681">
    <property type="entry name" value="Class II aaRS and biotin synthetases"/>
    <property type="match status" value="1"/>
</dbReference>
<dbReference type="SUPFAM" id="SSF50249">
    <property type="entry name" value="Nucleic acid-binding proteins"/>
    <property type="match status" value="1"/>
</dbReference>
<evidence type="ECO:0000256" key="5">
    <source>
        <dbReference type="ARBA" id="ARBA00022741"/>
    </source>
</evidence>
<feature type="binding site" evidence="9">
    <location>
        <position position="208"/>
    </location>
    <ligand>
        <name>L-aspartate</name>
        <dbReference type="ChEBI" id="CHEBI:29991"/>
    </ligand>
</feature>
<dbReference type="InterPro" id="IPR006195">
    <property type="entry name" value="aa-tRNA-synth_II"/>
</dbReference>
<evidence type="ECO:0000256" key="3">
    <source>
        <dbReference type="ARBA" id="ARBA00022490"/>
    </source>
</evidence>
<feature type="region of interest" description="Aspartate" evidence="9">
    <location>
        <begin position="187"/>
        <end position="190"/>
    </location>
</feature>
<evidence type="ECO:0000313" key="11">
    <source>
        <dbReference type="EMBL" id="MCA9383028.1"/>
    </source>
</evidence>
<dbReference type="EMBL" id="JAGQLK010000021">
    <property type="protein sequence ID" value="MCA9383028.1"/>
    <property type="molecule type" value="Genomic_DNA"/>
</dbReference>
<proteinExistence type="inferred from homology"/>
<evidence type="ECO:0000256" key="8">
    <source>
        <dbReference type="ARBA" id="ARBA00023146"/>
    </source>
</evidence>
<comment type="caution">
    <text evidence="11">The sequence shown here is derived from an EMBL/GenBank/DDBJ whole genome shotgun (WGS) entry which is preliminary data.</text>
</comment>
<dbReference type="Proteomes" id="UP000783287">
    <property type="component" value="Unassembled WGS sequence"/>
</dbReference>
<dbReference type="PROSITE" id="PS50862">
    <property type="entry name" value="AA_TRNA_LIGASE_II"/>
    <property type="match status" value="1"/>
</dbReference>
<dbReference type="InterPro" id="IPR004364">
    <property type="entry name" value="Aa-tRNA-synt_II"/>
</dbReference>
<dbReference type="Gene3D" id="2.40.50.140">
    <property type="entry name" value="Nucleic acid-binding proteins"/>
    <property type="match status" value="1"/>
</dbReference>
<keyword evidence="7 9" id="KW-0648">Protein biosynthesis</keyword>
<feature type="binding site" evidence="9">
    <location>
        <position position="165"/>
    </location>
    <ligand>
        <name>L-aspartate</name>
        <dbReference type="ChEBI" id="CHEBI:29991"/>
    </ligand>
</feature>
<dbReference type="Pfam" id="PF01336">
    <property type="entry name" value="tRNA_anti-codon"/>
    <property type="match status" value="1"/>
</dbReference>
<evidence type="ECO:0000256" key="1">
    <source>
        <dbReference type="ARBA" id="ARBA00004496"/>
    </source>
</evidence>
<dbReference type="InterPro" id="IPR045864">
    <property type="entry name" value="aa-tRNA-synth_II/BPL/LPL"/>
</dbReference>
<comment type="subunit">
    <text evidence="9">Homodimer.</text>
</comment>
<dbReference type="Pfam" id="PF04073">
    <property type="entry name" value="tRNA_edit"/>
    <property type="match status" value="1"/>
</dbReference>
<dbReference type="GO" id="GO:0017101">
    <property type="term" value="C:aminoacyl-tRNA synthetase multienzyme complex"/>
    <property type="evidence" value="ECO:0007669"/>
    <property type="project" value="TreeGrafter"/>
</dbReference>
<dbReference type="EC" id="6.1.1.12" evidence="9"/>
<dbReference type="GO" id="GO:0002161">
    <property type="term" value="F:aminoacyl-tRNA deacylase activity"/>
    <property type="evidence" value="ECO:0007669"/>
    <property type="project" value="InterPro"/>
</dbReference>
<dbReference type="GO" id="GO:0005524">
    <property type="term" value="F:ATP binding"/>
    <property type="evidence" value="ECO:0007669"/>
    <property type="project" value="UniProtKB-UniRule"/>
</dbReference>
<dbReference type="InterPro" id="IPR002312">
    <property type="entry name" value="Asp/Asn-tRNA-synth_IIb"/>
</dbReference>
<sequence>MERLLNKNLKENVGKQVLVKGWMHTLRKMGKINFLVIRDRSGLVQVVIEEKEQLEKIKNLKEGSILHIEATVQESNQTELGIELINPVITVTSEVTETPPVEINKEELNAHIDTILDYRPITLRHQRYQAIFRIQATIVKAYREFLTSQGFTEFFGPSIIGASSEGGTEMFNVEYFDQKVLLSQSAQLYKQMMVGVYERVFALMKCFRAEKSNTRRHLTEATQFEFEMGFIESFEDVMNMLERVVKYIVQTVNEENASDLKILGVELAKAPEEVSFPRISFRDALELFYKRTGIDERGENDLSPAAEKELCAYAREEFGTDFIFVTHFLREKVAFYAKPNEEDPTVANYFDLLCREIEIVSGGQRIDKEEEMIESLKLKGLNPENFTDYLSIFKYGMPKHGGFGMGMERLTMMLLGIDNIRHTTLFPSDPRRVASVRLQPKVYAGSELTEKIMHTLNEEGIKFEHLTHEATKTSEESAQIRNMELSDGVKAIILRGKKSGTNIMVCLPANEKVDMQAISKLEGEKFEFEKPETIQDKFGREVGGVPPFGNYLGLKTYFSEQLAEKEQIGFNIDLTESILMNIKDLIKIVEPEMI</sequence>
<feature type="binding site" evidence="9">
    <location>
        <position position="365"/>
    </location>
    <ligand>
        <name>L-aspartate</name>
        <dbReference type="ChEBI" id="CHEBI:29991"/>
    </ligand>
</feature>
<feature type="binding site" evidence="9">
    <location>
        <begin position="216"/>
        <end position="218"/>
    </location>
    <ligand>
        <name>ATP</name>
        <dbReference type="ChEBI" id="CHEBI:30616"/>
    </ligand>
</feature>
<comment type="caution">
    <text evidence="9">Lacks conserved residue(s) required for the propagation of feature annotation.</text>
</comment>
<keyword evidence="3 9" id="KW-0963">Cytoplasm</keyword>
<name>A0A955L5I3_9BACT</name>
<dbReference type="Gene3D" id="3.30.930.10">
    <property type="entry name" value="Bira Bifunctional Protein, Domain 2"/>
    <property type="match status" value="1"/>
</dbReference>
<dbReference type="AlphaFoldDB" id="A0A955L5I3"/>
<feature type="domain" description="Aminoacyl-transfer RNA synthetases class-II family profile" evidence="10">
    <location>
        <begin position="132"/>
        <end position="427"/>
    </location>
</feature>
<dbReference type="HAMAP" id="MF_02075">
    <property type="entry name" value="Asp_tRNA_synth_type2"/>
    <property type="match status" value="1"/>
</dbReference>
<dbReference type="InterPro" id="IPR004523">
    <property type="entry name" value="Asp-tRNA_synthase_2"/>
</dbReference>
<evidence type="ECO:0000256" key="9">
    <source>
        <dbReference type="HAMAP-Rule" id="MF_02075"/>
    </source>
</evidence>
<dbReference type="PANTHER" id="PTHR43450:SF1">
    <property type="entry name" value="ASPARTATE--TRNA LIGASE, CYTOPLASMIC"/>
    <property type="match status" value="1"/>
</dbReference>
<evidence type="ECO:0000256" key="2">
    <source>
        <dbReference type="ARBA" id="ARBA00005312"/>
    </source>
</evidence>
<dbReference type="NCBIfam" id="TIGR00458">
    <property type="entry name" value="aspS_nondisc"/>
    <property type="match status" value="1"/>
</dbReference>
<reference evidence="11" key="2">
    <citation type="journal article" date="2021" name="Microbiome">
        <title>Successional dynamics and alternative stable states in a saline activated sludge microbial community over 9 years.</title>
        <authorList>
            <person name="Wang Y."/>
            <person name="Ye J."/>
            <person name="Ju F."/>
            <person name="Liu L."/>
            <person name="Boyd J.A."/>
            <person name="Deng Y."/>
            <person name="Parks D.H."/>
            <person name="Jiang X."/>
            <person name="Yin X."/>
            <person name="Woodcroft B.J."/>
            <person name="Tyson G.W."/>
            <person name="Hugenholtz P."/>
            <person name="Polz M.F."/>
            <person name="Zhang T."/>
        </authorList>
    </citation>
    <scope>NUCLEOTIDE SEQUENCE</scope>
    <source>
        <strain evidence="11">HKST-UBA14</strain>
    </source>
</reference>
<dbReference type="InterPro" id="IPR004365">
    <property type="entry name" value="NA-bd_OB_tRNA"/>
</dbReference>
<dbReference type="Pfam" id="PF00152">
    <property type="entry name" value="tRNA-synt_2"/>
    <property type="match status" value="1"/>
</dbReference>
<dbReference type="InterPro" id="IPR012340">
    <property type="entry name" value="NA-bd_OB-fold"/>
</dbReference>
<dbReference type="GO" id="GO:0003723">
    <property type="term" value="F:RNA binding"/>
    <property type="evidence" value="ECO:0007669"/>
    <property type="project" value="TreeGrafter"/>
</dbReference>
<dbReference type="Gene3D" id="3.90.960.10">
    <property type="entry name" value="YbaK/aminoacyl-tRNA synthetase-associated domain"/>
    <property type="match status" value="1"/>
</dbReference>
<dbReference type="GO" id="GO:0005829">
    <property type="term" value="C:cytosol"/>
    <property type="evidence" value="ECO:0007669"/>
    <property type="project" value="TreeGrafter"/>
</dbReference>
<gene>
    <name evidence="9 11" type="primary">aspS</name>
    <name evidence="11" type="ORF">KC909_01560</name>
</gene>
<comment type="similarity">
    <text evidence="2 9">Belongs to the class-II aminoacyl-tRNA synthetase family. Type 2 subfamily.</text>
</comment>
<keyword evidence="5 9" id="KW-0547">Nucleotide-binding</keyword>
<feature type="binding site" evidence="9">
    <location>
        <position position="361"/>
    </location>
    <ligand>
        <name>L-aspartate</name>
        <dbReference type="ChEBI" id="CHEBI:29991"/>
    </ligand>
</feature>
<dbReference type="PRINTS" id="PR01042">
    <property type="entry name" value="TRNASYNTHASP"/>
</dbReference>
<evidence type="ECO:0000256" key="4">
    <source>
        <dbReference type="ARBA" id="ARBA00022598"/>
    </source>
</evidence>
<accession>A0A955L5I3</accession>
<keyword evidence="8 9" id="KW-0030">Aminoacyl-tRNA synthetase</keyword>
<feature type="binding site" evidence="9">
    <location>
        <position position="358"/>
    </location>
    <ligand>
        <name>ATP</name>
        <dbReference type="ChEBI" id="CHEBI:30616"/>
    </ligand>
</feature>